<dbReference type="AlphaFoldDB" id="A0A7W2Q0W6"/>
<accession>A0A7W2Q0W6</accession>
<gene>
    <name evidence="1" type="ORF">H4C75_25410</name>
</gene>
<sequence>MQLHEAGEVVQVVGHGNANQRIKDGWVLLAVTSVSDGSEMNRQVVAYVLGKPRDDGGDFFTRA</sequence>
<evidence type="ECO:0000313" key="1">
    <source>
        <dbReference type="EMBL" id="MBA6068077.1"/>
    </source>
</evidence>
<dbReference type="Proteomes" id="UP000541770">
    <property type="component" value="Unassembled WGS sequence"/>
</dbReference>
<protein>
    <submittedName>
        <fullName evidence="1">Uncharacterized protein</fullName>
    </submittedName>
</protein>
<name>A0A7W2Q0W6_9PSED</name>
<proteinExistence type="predicted"/>
<organism evidence="1 2">
    <name type="scientific">Pseudomonas mosselii</name>
    <dbReference type="NCBI Taxonomy" id="78327"/>
    <lineage>
        <taxon>Bacteria</taxon>
        <taxon>Pseudomonadati</taxon>
        <taxon>Pseudomonadota</taxon>
        <taxon>Gammaproteobacteria</taxon>
        <taxon>Pseudomonadales</taxon>
        <taxon>Pseudomonadaceae</taxon>
        <taxon>Pseudomonas</taxon>
    </lineage>
</organism>
<dbReference type="RefSeq" id="WP_182324837.1">
    <property type="nucleotide sequence ID" value="NZ_JACGDE010000025.1"/>
</dbReference>
<dbReference type="EMBL" id="JACGDE010000025">
    <property type="protein sequence ID" value="MBA6068077.1"/>
    <property type="molecule type" value="Genomic_DNA"/>
</dbReference>
<comment type="caution">
    <text evidence="1">The sequence shown here is derived from an EMBL/GenBank/DDBJ whole genome shotgun (WGS) entry which is preliminary data.</text>
</comment>
<evidence type="ECO:0000313" key="2">
    <source>
        <dbReference type="Proteomes" id="UP000541770"/>
    </source>
</evidence>
<reference evidence="1 2" key="1">
    <citation type="submission" date="2020-07" db="EMBL/GenBank/DDBJ databases">
        <title>Diversity of carbapenemase encoding genes among Pseudomonas putida group clinical isolates in a tertiary Brazilian hospital.</title>
        <authorList>
            <person name="Alberto-Lei F."/>
            <person name="Nodari C.S."/>
            <person name="Streling A.P."/>
            <person name="Paulino J.T."/>
            <person name="Bessa-Neto F.O."/>
            <person name="Cayo R."/>
            <person name="Gales A.C."/>
        </authorList>
    </citation>
    <scope>NUCLEOTIDE SEQUENCE [LARGE SCALE GENOMIC DNA]</scope>
    <source>
        <strain evidence="1 2">14802</strain>
    </source>
</reference>